<organism evidence="6 7">
    <name type="scientific">Smittium megazygosporum</name>
    <dbReference type="NCBI Taxonomy" id="133381"/>
    <lineage>
        <taxon>Eukaryota</taxon>
        <taxon>Fungi</taxon>
        <taxon>Fungi incertae sedis</taxon>
        <taxon>Zoopagomycota</taxon>
        <taxon>Kickxellomycotina</taxon>
        <taxon>Harpellomycetes</taxon>
        <taxon>Harpellales</taxon>
        <taxon>Legeriomycetaceae</taxon>
        <taxon>Smittium</taxon>
    </lineage>
</organism>
<evidence type="ECO:0000259" key="5">
    <source>
        <dbReference type="PROSITE" id="PS51821"/>
    </source>
</evidence>
<evidence type="ECO:0000256" key="2">
    <source>
        <dbReference type="ARBA" id="ARBA00023015"/>
    </source>
</evidence>
<dbReference type="AlphaFoldDB" id="A0A2T9Y0W5"/>
<dbReference type="Pfam" id="PF11754">
    <property type="entry name" value="Velvet"/>
    <property type="match status" value="1"/>
</dbReference>
<keyword evidence="4" id="KW-0539">Nucleus</keyword>
<sequence>MSTHGYNETNSHIATGSLNSNYFEISVVQHPVRARMCGFGEKDRRPIDPPPAVQLKLFDQNWEPVEFTEAQASSMIMSVSLWSQDGHQLCNLVIDPSSIPASNNASYDKGISVLSLREPRMIKNLIGTTISSSFFLLDHNNKNGIFFIFNDLSVRTEGSIDMNSSVFAEVISDVFEVYSAKRFPGMTPSTSLSKAFSEQGIRIPIRTKARIKKKPSMVLEERCI</sequence>
<keyword evidence="3" id="KW-0804">Transcription</keyword>
<dbReference type="InterPro" id="IPR038491">
    <property type="entry name" value="Velvet_dom_sf"/>
</dbReference>
<keyword evidence="2" id="KW-0805">Transcription regulation</keyword>
<comment type="subcellular location">
    <subcellularLocation>
        <location evidence="1">Nucleus</location>
    </subcellularLocation>
</comment>
<dbReference type="Proteomes" id="UP000245609">
    <property type="component" value="Unassembled WGS sequence"/>
</dbReference>
<evidence type="ECO:0000313" key="6">
    <source>
        <dbReference type="EMBL" id="PVU85972.1"/>
    </source>
</evidence>
<accession>A0A2T9Y0W5</accession>
<comment type="caution">
    <text evidence="6">The sequence shown here is derived from an EMBL/GenBank/DDBJ whole genome shotgun (WGS) entry which is preliminary data.</text>
</comment>
<dbReference type="InterPro" id="IPR037525">
    <property type="entry name" value="Velvet_dom"/>
</dbReference>
<dbReference type="PANTHER" id="PTHR33572:SF3">
    <property type="entry name" value="VELVET COMPLEX SUBUNIT B"/>
    <property type="match status" value="1"/>
</dbReference>
<dbReference type="PANTHER" id="PTHR33572">
    <property type="entry name" value="SPORE DEVELOPMENT REGULATOR VOSA"/>
    <property type="match status" value="1"/>
</dbReference>
<dbReference type="PROSITE" id="PS51821">
    <property type="entry name" value="VELVET"/>
    <property type="match status" value="1"/>
</dbReference>
<dbReference type="STRING" id="133381.A0A2T9Y0W5"/>
<reference evidence="6 7" key="1">
    <citation type="journal article" date="2018" name="MBio">
        <title>Comparative Genomics Reveals the Core Gene Toolbox for the Fungus-Insect Symbiosis.</title>
        <authorList>
            <person name="Wang Y."/>
            <person name="Stata M."/>
            <person name="Wang W."/>
            <person name="Stajich J.E."/>
            <person name="White M.M."/>
            <person name="Moncalvo J.M."/>
        </authorList>
    </citation>
    <scope>NUCLEOTIDE SEQUENCE [LARGE SCALE GENOMIC DNA]</scope>
    <source>
        <strain evidence="6 7">SC-DP-2</strain>
    </source>
</reference>
<keyword evidence="7" id="KW-1185">Reference proteome</keyword>
<evidence type="ECO:0000313" key="7">
    <source>
        <dbReference type="Proteomes" id="UP000245609"/>
    </source>
</evidence>
<dbReference type="EMBL" id="MBFS01003567">
    <property type="protein sequence ID" value="PVU85972.1"/>
    <property type="molecule type" value="Genomic_DNA"/>
</dbReference>
<evidence type="ECO:0000256" key="3">
    <source>
        <dbReference type="ARBA" id="ARBA00023163"/>
    </source>
</evidence>
<dbReference type="InterPro" id="IPR021740">
    <property type="entry name" value="Velvet"/>
</dbReference>
<feature type="domain" description="Velvet" evidence="5">
    <location>
        <begin position="17"/>
        <end position="206"/>
    </location>
</feature>
<gene>
    <name evidence="6" type="ORF">BB560_006850</name>
</gene>
<dbReference type="OrthoDB" id="3056235at2759"/>
<protein>
    <recommendedName>
        <fullName evidence="5">Velvet domain-containing protein</fullName>
    </recommendedName>
</protein>
<dbReference type="Gene3D" id="2.60.40.3960">
    <property type="entry name" value="Velvet domain"/>
    <property type="match status" value="1"/>
</dbReference>
<evidence type="ECO:0000256" key="1">
    <source>
        <dbReference type="ARBA" id="ARBA00004123"/>
    </source>
</evidence>
<dbReference type="GO" id="GO:0005634">
    <property type="term" value="C:nucleus"/>
    <property type="evidence" value="ECO:0007669"/>
    <property type="project" value="UniProtKB-SubCell"/>
</dbReference>
<evidence type="ECO:0000256" key="4">
    <source>
        <dbReference type="ARBA" id="ARBA00023242"/>
    </source>
</evidence>
<proteinExistence type="predicted"/>
<name>A0A2T9Y0W5_9FUNG</name>